<dbReference type="AlphaFoldDB" id="A0A392V7K5"/>
<dbReference type="EMBL" id="LXQA011084819">
    <property type="protein sequence ID" value="MCI84187.1"/>
    <property type="molecule type" value="Genomic_DNA"/>
</dbReference>
<sequence>MPHCISNSQLSIVPAETTSSGNKVETASSQLANIEGLGGVPKKRLRLDGEVEEVIEDSGDT</sequence>
<evidence type="ECO:0000256" key="1">
    <source>
        <dbReference type="SAM" id="MobiDB-lite"/>
    </source>
</evidence>
<proteinExistence type="predicted"/>
<evidence type="ECO:0000313" key="2">
    <source>
        <dbReference type="EMBL" id="MCI84187.1"/>
    </source>
</evidence>
<organism evidence="2 3">
    <name type="scientific">Trifolium medium</name>
    <dbReference type="NCBI Taxonomy" id="97028"/>
    <lineage>
        <taxon>Eukaryota</taxon>
        <taxon>Viridiplantae</taxon>
        <taxon>Streptophyta</taxon>
        <taxon>Embryophyta</taxon>
        <taxon>Tracheophyta</taxon>
        <taxon>Spermatophyta</taxon>
        <taxon>Magnoliopsida</taxon>
        <taxon>eudicotyledons</taxon>
        <taxon>Gunneridae</taxon>
        <taxon>Pentapetalae</taxon>
        <taxon>rosids</taxon>
        <taxon>fabids</taxon>
        <taxon>Fabales</taxon>
        <taxon>Fabaceae</taxon>
        <taxon>Papilionoideae</taxon>
        <taxon>50 kb inversion clade</taxon>
        <taxon>NPAAA clade</taxon>
        <taxon>Hologalegina</taxon>
        <taxon>IRL clade</taxon>
        <taxon>Trifolieae</taxon>
        <taxon>Trifolium</taxon>
    </lineage>
</organism>
<accession>A0A392V7K5</accession>
<keyword evidence="3" id="KW-1185">Reference proteome</keyword>
<protein>
    <submittedName>
        <fullName evidence="2">Uncharacterized protein</fullName>
    </submittedName>
</protein>
<name>A0A392V7K5_9FABA</name>
<reference evidence="2 3" key="1">
    <citation type="journal article" date="2018" name="Front. Plant Sci.">
        <title>Red Clover (Trifolium pratense) and Zigzag Clover (T. medium) - A Picture of Genomic Similarities and Differences.</title>
        <authorList>
            <person name="Dluhosova J."/>
            <person name="Istvanek J."/>
            <person name="Nedelnik J."/>
            <person name="Repkova J."/>
        </authorList>
    </citation>
    <scope>NUCLEOTIDE SEQUENCE [LARGE SCALE GENOMIC DNA]</scope>
    <source>
        <strain evidence="3">cv. 10/8</strain>
        <tissue evidence="2">Leaf</tissue>
    </source>
</reference>
<dbReference type="Proteomes" id="UP000265520">
    <property type="component" value="Unassembled WGS sequence"/>
</dbReference>
<evidence type="ECO:0000313" key="3">
    <source>
        <dbReference type="Proteomes" id="UP000265520"/>
    </source>
</evidence>
<feature type="non-terminal residue" evidence="2">
    <location>
        <position position="61"/>
    </location>
</feature>
<feature type="region of interest" description="Disordered" evidence="1">
    <location>
        <begin position="1"/>
        <end position="27"/>
    </location>
</feature>
<comment type="caution">
    <text evidence="2">The sequence shown here is derived from an EMBL/GenBank/DDBJ whole genome shotgun (WGS) entry which is preliminary data.</text>
</comment>